<evidence type="ECO:0000313" key="2">
    <source>
        <dbReference type="Proteomes" id="UP001231649"/>
    </source>
</evidence>
<keyword evidence="2" id="KW-1185">Reference proteome</keyword>
<evidence type="ECO:0000313" key="1">
    <source>
        <dbReference type="EMBL" id="KAJ8719839.1"/>
    </source>
</evidence>
<dbReference type="Proteomes" id="UP001231649">
    <property type="component" value="Chromosome 3"/>
</dbReference>
<proteinExistence type="predicted"/>
<gene>
    <name evidence="1" type="ORF">PYW08_012014</name>
</gene>
<accession>A0ACC2QL06</accession>
<protein>
    <submittedName>
        <fullName evidence="1">Uncharacterized protein</fullName>
    </submittedName>
</protein>
<comment type="caution">
    <text evidence="1">The sequence shown here is derived from an EMBL/GenBank/DDBJ whole genome shotgun (WGS) entry which is preliminary data.</text>
</comment>
<name>A0ACC2QL06_9NEOP</name>
<organism evidence="1 2">
    <name type="scientific">Mythimna loreyi</name>
    <dbReference type="NCBI Taxonomy" id="667449"/>
    <lineage>
        <taxon>Eukaryota</taxon>
        <taxon>Metazoa</taxon>
        <taxon>Ecdysozoa</taxon>
        <taxon>Arthropoda</taxon>
        <taxon>Hexapoda</taxon>
        <taxon>Insecta</taxon>
        <taxon>Pterygota</taxon>
        <taxon>Neoptera</taxon>
        <taxon>Endopterygota</taxon>
        <taxon>Lepidoptera</taxon>
        <taxon>Glossata</taxon>
        <taxon>Ditrysia</taxon>
        <taxon>Noctuoidea</taxon>
        <taxon>Noctuidae</taxon>
        <taxon>Noctuinae</taxon>
        <taxon>Hadenini</taxon>
        <taxon>Mythimna</taxon>
    </lineage>
</organism>
<dbReference type="EMBL" id="CM056779">
    <property type="protein sequence ID" value="KAJ8719839.1"/>
    <property type="molecule type" value="Genomic_DNA"/>
</dbReference>
<reference evidence="1" key="1">
    <citation type="submission" date="2023-03" db="EMBL/GenBank/DDBJ databases">
        <title>Chromosome-level genomes of two armyworms, Mythimna separata and Mythimna loreyi, provide insights into the biosynthesis and reception of sex pheromones.</title>
        <authorList>
            <person name="Zhao H."/>
        </authorList>
    </citation>
    <scope>NUCLEOTIDE SEQUENCE</scope>
    <source>
        <strain evidence="1">BeijingLab</strain>
    </source>
</reference>
<sequence length="645" mass="72789">MTADQRISEMRERFCSQLRIKRHAASTKNRTFIDDQRYQQLLEEIKNAKTAEKKSPRDYWLLKHYDFITVGQKHKLIFPVNTPNTNIIYYVTDSELFQVLHDAHQSIGHGGRDRMLKELSTRYKNITRHDVELYLQLCEPCQQKQRGIKKGIVVKPILSSEFNSRCQVDLIDYQSHPDREYKFVMVYQDHLTKFVILRALKTKRAEEVAYNLLDIFTLIGAPAILQSDNGREFSNQIVSSLKTYWPTLKIVHGKPRHSQSQGSVERANQDIENMLTTWMQDSDSERWSDGLRFVQLMKNRAFHSGIKRTPYEALFGSKIKVGISLPLVDTYNLESEEDLENVINSSPSIPIASESSGPVIVDPAGAQNQPLQAQHQQSPAIESAEIHNEALNVQSAHDEHMTIPSNEISDKPANVEDVPSEVNDQPLNDLSFRELSTPLVCCVCSEETTGAHSCRMCNRPIHAICAAPEKNMAEGCGSKVVCPLCAKNALAVENRISSKDNLTEQAQKMLKTSEKKFPPVALGTTVRIPVPEVDRGRGDARNILAVVLQKTDDELYQLGTKQGVVKTLYSRQQFTVCHQELLKKEDVPNLETTLRTVATQQSTGTGQGFVKCSCKKHCDTKKCSCLKSKILCTSKCHNSSSCKNK</sequence>